<reference evidence="1 2" key="1">
    <citation type="submission" date="2017-09" db="EMBL/GenBank/DDBJ databases">
        <title>Sphingomonas spermidinifaciens 9NM-10, whole genome shotgun sequence.</title>
        <authorList>
            <person name="Feng G."/>
            <person name="Zhu H."/>
        </authorList>
    </citation>
    <scope>NUCLEOTIDE SEQUENCE [LARGE SCALE GENOMIC DNA]</scope>
    <source>
        <strain evidence="1 2">9NM-10</strain>
    </source>
</reference>
<dbReference type="OrthoDB" id="7341471at2"/>
<name>A0A2A4B3X8_9SPHN</name>
<dbReference type="Proteomes" id="UP000218366">
    <property type="component" value="Unassembled WGS sequence"/>
</dbReference>
<evidence type="ECO:0000313" key="2">
    <source>
        <dbReference type="Proteomes" id="UP000218366"/>
    </source>
</evidence>
<proteinExistence type="predicted"/>
<dbReference type="AlphaFoldDB" id="A0A2A4B3X8"/>
<accession>A0A2A4B3X8</accession>
<dbReference type="EMBL" id="NWMW01000002">
    <property type="protein sequence ID" value="PCD02655.1"/>
    <property type="molecule type" value="Genomic_DNA"/>
</dbReference>
<protein>
    <recommendedName>
        <fullName evidence="3">DUF481 domain-containing protein</fullName>
    </recommendedName>
</protein>
<gene>
    <name evidence="1" type="ORF">COC42_14795</name>
</gene>
<dbReference type="RefSeq" id="WP_096344031.1">
    <property type="nucleotide sequence ID" value="NZ_NWMW01000002.1"/>
</dbReference>
<dbReference type="Pfam" id="PF04338">
    <property type="entry name" value="DUF481"/>
    <property type="match status" value="1"/>
</dbReference>
<comment type="caution">
    <text evidence="1">The sequence shown here is derived from an EMBL/GenBank/DDBJ whole genome shotgun (WGS) entry which is preliminary data.</text>
</comment>
<evidence type="ECO:0000313" key="1">
    <source>
        <dbReference type="EMBL" id="PCD02655.1"/>
    </source>
</evidence>
<organism evidence="1 2">
    <name type="scientific">Sphingomonas spermidinifaciens</name>
    <dbReference type="NCBI Taxonomy" id="1141889"/>
    <lineage>
        <taxon>Bacteria</taxon>
        <taxon>Pseudomonadati</taxon>
        <taxon>Pseudomonadota</taxon>
        <taxon>Alphaproteobacteria</taxon>
        <taxon>Sphingomonadales</taxon>
        <taxon>Sphingomonadaceae</taxon>
        <taxon>Sphingomonas</taxon>
    </lineage>
</organism>
<sequence length="304" mass="33540">MPLLQSFPLVAVAIVSSDDPIQQAQPVTIPVELKAMLDAAIASGNEGEVDTLVKYATAVKIPAAPAMARIAQAWKNDRYASAQQRLREADFLSLIKGRAEVAAFQQGGNSNNIGVSGKLEVTREGLRWRHRWMAQADYQESFNVVTRERYVVGYEPNYKVDDRLYFYGAAQFESDRFLGYTSRYSASVGAGYTPIKRTGMSLEVELGPAFRRTDFIDQTLENNIAARGSIDFDWQLSPSLSFRQDASAYLQSANSTVSSVSALSARVLGPLQMQLSYVVQYESQPPVGRVSTDTTSRASLVYAF</sequence>
<evidence type="ECO:0008006" key="3">
    <source>
        <dbReference type="Google" id="ProtNLM"/>
    </source>
</evidence>
<dbReference type="InterPro" id="IPR007433">
    <property type="entry name" value="DUF481"/>
</dbReference>
<keyword evidence="2" id="KW-1185">Reference proteome</keyword>